<dbReference type="AlphaFoldDB" id="I0BFG3"/>
<reference evidence="2 3" key="1">
    <citation type="submission" date="2013-06" db="EMBL/GenBank/DDBJ databases">
        <title>Complete genome sequence of Paenibacillus mucilaginosus K02.</title>
        <authorList>
            <person name="Xiao B."/>
            <person name="Sun L."/>
            <person name="Xiao L."/>
            <person name="Lian B."/>
        </authorList>
    </citation>
    <scope>NUCLEOTIDE SEQUENCE [LARGE SCALE GENOMIC DNA]</scope>
    <source>
        <strain evidence="2 3">K02</strain>
    </source>
</reference>
<evidence type="ECO:0000313" key="2">
    <source>
        <dbReference type="EMBL" id="AFH61110.1"/>
    </source>
</evidence>
<dbReference type="Gene3D" id="3.40.190.10">
    <property type="entry name" value="Periplasmic binding protein-like II"/>
    <property type="match status" value="2"/>
</dbReference>
<keyword evidence="1" id="KW-0732">Signal</keyword>
<protein>
    <submittedName>
        <fullName evidence="2">ABC transporter substrate-binding protein</fullName>
    </submittedName>
</protein>
<dbReference type="EMBL" id="CP003422">
    <property type="protein sequence ID" value="AFH61110.1"/>
    <property type="molecule type" value="Genomic_DNA"/>
</dbReference>
<dbReference type="Proteomes" id="UP000007392">
    <property type="component" value="Chromosome"/>
</dbReference>
<dbReference type="OrthoDB" id="9787283at2"/>
<dbReference type="PANTHER" id="PTHR43649">
    <property type="entry name" value="ARABINOSE-BINDING PROTEIN-RELATED"/>
    <property type="match status" value="1"/>
</dbReference>
<proteinExistence type="predicted"/>
<dbReference type="RefSeq" id="WP_014650185.1">
    <property type="nucleotide sequence ID" value="NC_017672.3"/>
</dbReference>
<sequence>MNKRILTVKAAIIIAGFYMLSENNRETRDQAFNGESSGVQAAVALNMMAFSFGGGGWPEDHPMVKQIDQMLQMQLSIDWTPIDTYSQKLNVLAASNELPDLYSIEEQDFNKWKGTGAFLDIKPYLTQYPNLTAYLAPESLSFMNPRGKVYGLPYYLTDTRDALIIRRDWLDKLGLPLPITLDDFLRTATAFALKDPDGNGKADTSGFSFSILNNKFNHLEFIMGAFGLGNEWIERDHRLIPMQVQTEELKAFLTFINKAYESGALDKQFPTNKLKDPLTMLEKGKLGISAVVPNEYYTLTLPQVKRSYPNAELVQLLPPKGPSGLQSTYTNTSTMKIVINANIDQTKQQKALQLLDYLLSDEGYDQNKNGIQGIHYTAETDGSYKKLPAFDTDRPQLLTTWFFRRLDPDVQIRKWDDPNTAKQIRKFYDTNAKYRWPNPAAGLASPTQAQKGPHLQAKWMDTILKIAVGELPMSEVDEAAAAWRRGGGEQIIQEINSEYQKTLE</sequence>
<gene>
    <name evidence="2" type="ORF">B2K_10300</name>
</gene>
<dbReference type="SUPFAM" id="SSF53850">
    <property type="entry name" value="Periplasmic binding protein-like II"/>
    <property type="match status" value="1"/>
</dbReference>
<accession>I0BFG3</accession>
<dbReference type="PATRIC" id="fig|997761.3.peg.1996"/>
<evidence type="ECO:0000313" key="3">
    <source>
        <dbReference type="Proteomes" id="UP000007392"/>
    </source>
</evidence>
<name>I0BFG3_9BACL</name>
<dbReference type="InterPro" id="IPR050490">
    <property type="entry name" value="Bact_solute-bd_prot1"/>
</dbReference>
<dbReference type="HOGENOM" id="CLU_021021_3_2_9"/>
<dbReference type="PANTHER" id="PTHR43649:SF33">
    <property type="entry name" value="POLYGALACTURONAN_RHAMNOGALACTURONAN-BINDING PROTEIN YTCQ"/>
    <property type="match status" value="1"/>
</dbReference>
<organism evidence="2 3">
    <name type="scientific">Paenibacillus mucilaginosus K02</name>
    <dbReference type="NCBI Taxonomy" id="997761"/>
    <lineage>
        <taxon>Bacteria</taxon>
        <taxon>Bacillati</taxon>
        <taxon>Bacillota</taxon>
        <taxon>Bacilli</taxon>
        <taxon>Bacillales</taxon>
        <taxon>Paenibacillaceae</taxon>
        <taxon>Paenibacillus</taxon>
    </lineage>
</organism>
<evidence type="ECO:0000256" key="1">
    <source>
        <dbReference type="ARBA" id="ARBA00022729"/>
    </source>
</evidence>
<dbReference type="KEGG" id="pmw:B2K_10300"/>